<sequence>MSHPSRHRRGASHDVQQQSVEWADENDTGGYYQGYQEQYFHYAYAQGQTPAYGGDTGFSGTTTAPSTWPMDPFTAMSMDHAQQQQQQHDPPLLYSAAPAQDIYGATAAAHEAYGHTQHFTPATDPAALSSGVHDSATSASMADPVYEGKFDEEPLPSFESHKNEDGLYDCGDPDCESGSYDTLRDFKAETSRKHMRTHLKPVICPLSPLCNGWRTAEQRDMIRHVRAHHPAWAARQPNLPQGGFPCDLCKQVFTRKDNLRKHEKDIHGIQA</sequence>
<evidence type="ECO:0000313" key="5">
    <source>
        <dbReference type="EnsemblFungi" id="MAPG_00278T0"/>
    </source>
</evidence>
<reference evidence="6" key="2">
    <citation type="submission" date="2010-05" db="EMBL/GenBank/DDBJ databases">
        <title>The genome sequence of Magnaporthe poae strain ATCC 64411.</title>
        <authorList>
            <person name="Ma L.-J."/>
            <person name="Dead R."/>
            <person name="Young S."/>
            <person name="Zeng Q."/>
            <person name="Koehrsen M."/>
            <person name="Alvarado L."/>
            <person name="Berlin A."/>
            <person name="Chapman S.B."/>
            <person name="Chen Z."/>
            <person name="Freedman E."/>
            <person name="Gellesch M."/>
            <person name="Goldberg J."/>
            <person name="Griggs A."/>
            <person name="Gujja S."/>
            <person name="Heilman E.R."/>
            <person name="Heiman D."/>
            <person name="Hepburn T."/>
            <person name="Howarth C."/>
            <person name="Jen D."/>
            <person name="Larson L."/>
            <person name="Mehta T."/>
            <person name="Neiman D."/>
            <person name="Pearson M."/>
            <person name="Roberts A."/>
            <person name="Saif S."/>
            <person name="Shea T."/>
            <person name="Shenoy N."/>
            <person name="Sisk P."/>
            <person name="Stolte C."/>
            <person name="Sykes S."/>
            <person name="Walk T."/>
            <person name="White J."/>
            <person name="Yandava C."/>
            <person name="Haas B."/>
            <person name="Nusbaum C."/>
            <person name="Birren B."/>
        </authorList>
    </citation>
    <scope>NUCLEOTIDE SEQUENCE [LARGE SCALE GENOMIC DNA]</scope>
    <source>
        <strain evidence="6">ATCC 64411 / 73-15</strain>
    </source>
</reference>
<organism evidence="5 6">
    <name type="scientific">Magnaporthiopsis poae (strain ATCC 64411 / 73-15)</name>
    <name type="common">Kentucky bluegrass fungus</name>
    <name type="synonym">Magnaporthe poae</name>
    <dbReference type="NCBI Taxonomy" id="644358"/>
    <lineage>
        <taxon>Eukaryota</taxon>
        <taxon>Fungi</taxon>
        <taxon>Dikarya</taxon>
        <taxon>Ascomycota</taxon>
        <taxon>Pezizomycotina</taxon>
        <taxon>Sordariomycetes</taxon>
        <taxon>Sordariomycetidae</taxon>
        <taxon>Magnaporthales</taxon>
        <taxon>Magnaporthaceae</taxon>
        <taxon>Magnaporthiopsis</taxon>
    </lineage>
</organism>
<reference evidence="5" key="4">
    <citation type="journal article" date="2015" name="G3 (Bethesda)">
        <title>Genome sequences of three phytopathogenic species of the Magnaporthaceae family of fungi.</title>
        <authorList>
            <person name="Okagaki L.H."/>
            <person name="Nunes C.C."/>
            <person name="Sailsbery J."/>
            <person name="Clay B."/>
            <person name="Brown D."/>
            <person name="John T."/>
            <person name="Oh Y."/>
            <person name="Young N."/>
            <person name="Fitzgerald M."/>
            <person name="Haas B.J."/>
            <person name="Zeng Q."/>
            <person name="Young S."/>
            <person name="Adiconis X."/>
            <person name="Fan L."/>
            <person name="Levin J.Z."/>
            <person name="Mitchell T.K."/>
            <person name="Okubara P.A."/>
            <person name="Farman M.L."/>
            <person name="Kohn L.M."/>
            <person name="Birren B."/>
            <person name="Ma L.-J."/>
            <person name="Dean R.A."/>
        </authorList>
    </citation>
    <scope>NUCLEOTIDE SEQUENCE</scope>
    <source>
        <strain evidence="5">ATCC 64411 / 73-15</strain>
    </source>
</reference>
<dbReference type="EnsemblFungi" id="MAPG_00278T0">
    <property type="protein sequence ID" value="MAPG_00278T0"/>
    <property type="gene ID" value="MAPG_00278"/>
</dbReference>
<dbReference type="Gene3D" id="3.30.160.60">
    <property type="entry name" value="Classic Zinc Finger"/>
    <property type="match status" value="1"/>
</dbReference>
<reference evidence="5" key="5">
    <citation type="submission" date="2015-06" db="UniProtKB">
        <authorList>
            <consortium name="EnsemblFungi"/>
        </authorList>
    </citation>
    <scope>IDENTIFICATION</scope>
    <source>
        <strain evidence="5">ATCC 64411</strain>
    </source>
</reference>
<reference evidence="4" key="1">
    <citation type="submission" date="2010-05" db="EMBL/GenBank/DDBJ databases">
        <title>The Genome Sequence of Magnaporthe poae strain ATCC 64411.</title>
        <authorList>
            <consortium name="The Broad Institute Genome Sequencing Platform"/>
            <consortium name="Broad Institute Genome Sequencing Center for Infectious Disease"/>
            <person name="Ma L.-J."/>
            <person name="Dead R."/>
            <person name="Young S."/>
            <person name="Zeng Q."/>
            <person name="Koehrsen M."/>
            <person name="Alvarado L."/>
            <person name="Berlin A."/>
            <person name="Chapman S.B."/>
            <person name="Chen Z."/>
            <person name="Freedman E."/>
            <person name="Gellesch M."/>
            <person name="Goldberg J."/>
            <person name="Griggs A."/>
            <person name="Gujja S."/>
            <person name="Heilman E.R."/>
            <person name="Heiman D."/>
            <person name="Hepburn T."/>
            <person name="Howarth C."/>
            <person name="Jen D."/>
            <person name="Larson L."/>
            <person name="Mehta T."/>
            <person name="Neiman D."/>
            <person name="Pearson M."/>
            <person name="Roberts A."/>
            <person name="Saif S."/>
            <person name="Shea T."/>
            <person name="Shenoy N."/>
            <person name="Sisk P."/>
            <person name="Stolte C."/>
            <person name="Sykes S."/>
            <person name="Walk T."/>
            <person name="White J."/>
            <person name="Yandava C."/>
            <person name="Haas B."/>
            <person name="Nusbaum C."/>
            <person name="Birren B."/>
        </authorList>
    </citation>
    <scope>NUCLEOTIDE SEQUENCE</scope>
    <source>
        <strain evidence="4">ATCC 64411</strain>
    </source>
</reference>
<dbReference type="InterPro" id="IPR036236">
    <property type="entry name" value="Znf_C2H2_sf"/>
</dbReference>
<dbReference type="eggNOG" id="ENOG502RJ2W">
    <property type="taxonomic scope" value="Eukaryota"/>
</dbReference>
<feature type="region of interest" description="Disordered" evidence="2">
    <location>
        <begin position="1"/>
        <end position="22"/>
    </location>
</feature>
<evidence type="ECO:0000313" key="6">
    <source>
        <dbReference type="Proteomes" id="UP000011715"/>
    </source>
</evidence>
<dbReference type="EMBL" id="ADBL01000063">
    <property type="status" value="NOT_ANNOTATED_CDS"/>
    <property type="molecule type" value="Genomic_DNA"/>
</dbReference>
<evidence type="ECO:0000256" key="2">
    <source>
        <dbReference type="SAM" id="MobiDB-lite"/>
    </source>
</evidence>
<keyword evidence="1" id="KW-0479">Metal-binding</keyword>
<dbReference type="SUPFAM" id="SSF57667">
    <property type="entry name" value="beta-beta-alpha zinc fingers"/>
    <property type="match status" value="1"/>
</dbReference>
<feature type="compositionally biased region" description="Basic residues" evidence="2">
    <location>
        <begin position="1"/>
        <end position="10"/>
    </location>
</feature>
<evidence type="ECO:0000256" key="1">
    <source>
        <dbReference type="PROSITE-ProRule" id="PRU00042"/>
    </source>
</evidence>
<protein>
    <recommendedName>
        <fullName evidence="3">C2H2-type domain-containing protein</fullName>
    </recommendedName>
</protein>
<keyword evidence="1" id="KW-0862">Zinc</keyword>
<dbReference type="Proteomes" id="UP000011715">
    <property type="component" value="Unassembled WGS sequence"/>
</dbReference>
<dbReference type="OrthoDB" id="654211at2759"/>
<dbReference type="STRING" id="644358.A0A0C4DKK3"/>
<dbReference type="AlphaFoldDB" id="A0A0C4DKK3"/>
<feature type="domain" description="C2H2-type" evidence="3">
    <location>
        <begin position="244"/>
        <end position="271"/>
    </location>
</feature>
<evidence type="ECO:0000313" key="4">
    <source>
        <dbReference type="EMBL" id="KLU81184.1"/>
    </source>
</evidence>
<dbReference type="EMBL" id="GL876966">
    <property type="protein sequence ID" value="KLU81184.1"/>
    <property type="molecule type" value="Genomic_DNA"/>
</dbReference>
<keyword evidence="6" id="KW-1185">Reference proteome</keyword>
<name>A0A0C4DKK3_MAGP6</name>
<reference evidence="4" key="3">
    <citation type="submission" date="2011-03" db="EMBL/GenBank/DDBJ databases">
        <title>Annotation of Magnaporthe poae ATCC 64411.</title>
        <authorList>
            <person name="Ma L.-J."/>
            <person name="Dead R."/>
            <person name="Young S.K."/>
            <person name="Zeng Q."/>
            <person name="Gargeya S."/>
            <person name="Fitzgerald M."/>
            <person name="Haas B."/>
            <person name="Abouelleil A."/>
            <person name="Alvarado L."/>
            <person name="Arachchi H.M."/>
            <person name="Berlin A."/>
            <person name="Brown A."/>
            <person name="Chapman S.B."/>
            <person name="Chen Z."/>
            <person name="Dunbar C."/>
            <person name="Freedman E."/>
            <person name="Gearin G."/>
            <person name="Gellesch M."/>
            <person name="Goldberg J."/>
            <person name="Griggs A."/>
            <person name="Gujja S."/>
            <person name="Heiman D."/>
            <person name="Howarth C."/>
            <person name="Larson L."/>
            <person name="Lui A."/>
            <person name="MacDonald P.J.P."/>
            <person name="Mehta T."/>
            <person name="Montmayeur A."/>
            <person name="Murphy C."/>
            <person name="Neiman D."/>
            <person name="Pearson M."/>
            <person name="Priest M."/>
            <person name="Roberts A."/>
            <person name="Saif S."/>
            <person name="Shea T."/>
            <person name="Shenoy N."/>
            <person name="Sisk P."/>
            <person name="Stolte C."/>
            <person name="Sykes S."/>
            <person name="Yandava C."/>
            <person name="Wortman J."/>
            <person name="Nusbaum C."/>
            <person name="Birren B."/>
        </authorList>
    </citation>
    <scope>NUCLEOTIDE SEQUENCE</scope>
    <source>
        <strain evidence="4">ATCC 64411</strain>
    </source>
</reference>
<accession>A0A0C4DKK3</accession>
<dbReference type="PROSITE" id="PS00028">
    <property type="entry name" value="ZINC_FINGER_C2H2_1"/>
    <property type="match status" value="1"/>
</dbReference>
<dbReference type="GO" id="GO:0008270">
    <property type="term" value="F:zinc ion binding"/>
    <property type="evidence" value="ECO:0007669"/>
    <property type="project" value="UniProtKB-KW"/>
</dbReference>
<evidence type="ECO:0000259" key="3">
    <source>
        <dbReference type="PROSITE" id="PS50157"/>
    </source>
</evidence>
<dbReference type="SMART" id="SM00355">
    <property type="entry name" value="ZnF_C2H2"/>
    <property type="match status" value="3"/>
</dbReference>
<dbReference type="PROSITE" id="PS50157">
    <property type="entry name" value="ZINC_FINGER_C2H2_2"/>
    <property type="match status" value="1"/>
</dbReference>
<gene>
    <name evidence="4" type="ORF">MAPG_00278</name>
</gene>
<keyword evidence="1" id="KW-0863">Zinc-finger</keyword>
<dbReference type="VEuPathDB" id="FungiDB:MAPG_00278"/>
<dbReference type="InterPro" id="IPR013087">
    <property type="entry name" value="Znf_C2H2_type"/>
</dbReference>
<proteinExistence type="predicted"/>